<dbReference type="EC" id="2.7.13.3" evidence="3"/>
<comment type="subcellular location">
    <subcellularLocation>
        <location evidence="2">Cell membrane</location>
        <topology evidence="2">Multi-pass membrane protein</topology>
    </subcellularLocation>
</comment>
<dbReference type="PROSITE" id="PS50885">
    <property type="entry name" value="HAMP"/>
    <property type="match status" value="1"/>
</dbReference>
<evidence type="ECO:0000259" key="15">
    <source>
        <dbReference type="PROSITE" id="PS50109"/>
    </source>
</evidence>
<keyword evidence="10" id="KW-0067">ATP-binding</keyword>
<dbReference type="InterPro" id="IPR005467">
    <property type="entry name" value="His_kinase_dom"/>
</dbReference>
<dbReference type="EMBL" id="QGGU01000005">
    <property type="protein sequence ID" value="PWK51749.1"/>
    <property type="molecule type" value="Genomic_DNA"/>
</dbReference>
<dbReference type="GO" id="GO:0000155">
    <property type="term" value="F:phosphorelay sensor kinase activity"/>
    <property type="evidence" value="ECO:0007669"/>
    <property type="project" value="InterPro"/>
</dbReference>
<dbReference type="SUPFAM" id="SSF47384">
    <property type="entry name" value="Homodimeric domain of signal transducing histidine kinase"/>
    <property type="match status" value="1"/>
</dbReference>
<evidence type="ECO:0000313" key="18">
    <source>
        <dbReference type="Proteomes" id="UP000245790"/>
    </source>
</evidence>
<feature type="domain" description="Histidine kinase" evidence="15">
    <location>
        <begin position="242"/>
        <end position="466"/>
    </location>
</feature>
<dbReference type="SUPFAM" id="SSF55874">
    <property type="entry name" value="ATPase domain of HSP90 chaperone/DNA topoisomerase II/histidine kinase"/>
    <property type="match status" value="1"/>
</dbReference>
<evidence type="ECO:0000256" key="11">
    <source>
        <dbReference type="ARBA" id="ARBA00022989"/>
    </source>
</evidence>
<dbReference type="SMART" id="SM00388">
    <property type="entry name" value="HisKA"/>
    <property type="match status" value="1"/>
</dbReference>
<dbReference type="CDD" id="cd06225">
    <property type="entry name" value="HAMP"/>
    <property type="match status" value="1"/>
</dbReference>
<dbReference type="AlphaFoldDB" id="A0A316FT39"/>
<evidence type="ECO:0000256" key="1">
    <source>
        <dbReference type="ARBA" id="ARBA00000085"/>
    </source>
</evidence>
<evidence type="ECO:0000256" key="3">
    <source>
        <dbReference type="ARBA" id="ARBA00012438"/>
    </source>
</evidence>
<dbReference type="Pfam" id="PF02518">
    <property type="entry name" value="HATPase_c"/>
    <property type="match status" value="1"/>
</dbReference>
<dbReference type="InterPro" id="IPR003660">
    <property type="entry name" value="HAMP_dom"/>
</dbReference>
<evidence type="ECO:0000256" key="12">
    <source>
        <dbReference type="ARBA" id="ARBA00023012"/>
    </source>
</evidence>
<gene>
    <name evidence="17" type="ORF">C8D97_10564</name>
</gene>
<evidence type="ECO:0000256" key="10">
    <source>
        <dbReference type="ARBA" id="ARBA00022840"/>
    </source>
</evidence>
<evidence type="ECO:0000256" key="13">
    <source>
        <dbReference type="ARBA" id="ARBA00023136"/>
    </source>
</evidence>
<comment type="caution">
    <text evidence="17">The sequence shown here is derived from an EMBL/GenBank/DDBJ whole genome shotgun (WGS) entry which is preliminary data.</text>
</comment>
<dbReference type="PROSITE" id="PS50109">
    <property type="entry name" value="HIS_KIN"/>
    <property type="match status" value="1"/>
</dbReference>
<evidence type="ECO:0000256" key="7">
    <source>
        <dbReference type="ARBA" id="ARBA00022692"/>
    </source>
</evidence>
<dbReference type="CDD" id="cd00082">
    <property type="entry name" value="HisKA"/>
    <property type="match status" value="1"/>
</dbReference>
<dbReference type="PANTHER" id="PTHR45528">
    <property type="entry name" value="SENSOR HISTIDINE KINASE CPXA"/>
    <property type="match status" value="1"/>
</dbReference>
<dbReference type="Gene3D" id="6.10.340.10">
    <property type="match status" value="1"/>
</dbReference>
<evidence type="ECO:0000256" key="14">
    <source>
        <dbReference type="SAM" id="Phobius"/>
    </source>
</evidence>
<evidence type="ECO:0000313" key="17">
    <source>
        <dbReference type="EMBL" id="PWK51749.1"/>
    </source>
</evidence>
<evidence type="ECO:0000256" key="6">
    <source>
        <dbReference type="ARBA" id="ARBA00022679"/>
    </source>
</evidence>
<comment type="catalytic activity">
    <reaction evidence="1">
        <text>ATP + protein L-histidine = ADP + protein N-phospho-L-histidine.</text>
        <dbReference type="EC" id="2.7.13.3"/>
    </reaction>
</comment>
<dbReference type="FunFam" id="3.30.565.10:FF:000006">
    <property type="entry name" value="Sensor histidine kinase WalK"/>
    <property type="match status" value="1"/>
</dbReference>
<dbReference type="PRINTS" id="PR00344">
    <property type="entry name" value="BCTRLSENSOR"/>
</dbReference>
<organism evidence="17 18">
    <name type="scientific">Pleionea mediterranea</name>
    <dbReference type="NCBI Taxonomy" id="523701"/>
    <lineage>
        <taxon>Bacteria</taxon>
        <taxon>Pseudomonadati</taxon>
        <taxon>Pseudomonadota</taxon>
        <taxon>Gammaproteobacteria</taxon>
        <taxon>Oceanospirillales</taxon>
        <taxon>Pleioneaceae</taxon>
        <taxon>Pleionea</taxon>
    </lineage>
</organism>
<keyword evidence="11 14" id="KW-1133">Transmembrane helix</keyword>
<dbReference type="SMART" id="SM00387">
    <property type="entry name" value="HATPase_c"/>
    <property type="match status" value="1"/>
</dbReference>
<dbReference type="InterPro" id="IPR036890">
    <property type="entry name" value="HATPase_C_sf"/>
</dbReference>
<name>A0A316FT39_9GAMM</name>
<dbReference type="Gene3D" id="1.10.287.130">
    <property type="match status" value="1"/>
</dbReference>
<accession>A0A316FT39</accession>
<feature type="domain" description="HAMP" evidence="16">
    <location>
        <begin position="180"/>
        <end position="234"/>
    </location>
</feature>
<keyword evidence="13 14" id="KW-0472">Membrane</keyword>
<evidence type="ECO:0000256" key="5">
    <source>
        <dbReference type="ARBA" id="ARBA00022553"/>
    </source>
</evidence>
<keyword evidence="12" id="KW-0902">Two-component regulatory system</keyword>
<dbReference type="Pfam" id="PF00512">
    <property type="entry name" value="HisKA"/>
    <property type="match status" value="1"/>
</dbReference>
<protein>
    <recommendedName>
        <fullName evidence="3">histidine kinase</fullName>
        <ecNumber evidence="3">2.7.13.3</ecNumber>
    </recommendedName>
</protein>
<keyword evidence="8" id="KW-0547">Nucleotide-binding</keyword>
<evidence type="ECO:0000256" key="9">
    <source>
        <dbReference type="ARBA" id="ARBA00022777"/>
    </source>
</evidence>
<dbReference type="Pfam" id="PF00672">
    <property type="entry name" value="HAMP"/>
    <property type="match status" value="1"/>
</dbReference>
<evidence type="ECO:0000259" key="16">
    <source>
        <dbReference type="PROSITE" id="PS50885"/>
    </source>
</evidence>
<dbReference type="GO" id="GO:0005886">
    <property type="term" value="C:plasma membrane"/>
    <property type="evidence" value="ECO:0007669"/>
    <property type="project" value="UniProtKB-SubCell"/>
</dbReference>
<keyword evidence="9 17" id="KW-0418">Kinase</keyword>
<reference evidence="17 18" key="1">
    <citation type="submission" date="2018-05" db="EMBL/GenBank/DDBJ databases">
        <title>Genomic Encyclopedia of Type Strains, Phase IV (KMG-IV): sequencing the most valuable type-strain genomes for metagenomic binning, comparative biology and taxonomic classification.</title>
        <authorList>
            <person name="Goeker M."/>
        </authorList>
    </citation>
    <scope>NUCLEOTIDE SEQUENCE [LARGE SCALE GENOMIC DNA]</scope>
    <source>
        <strain evidence="17 18">DSM 25350</strain>
    </source>
</reference>
<keyword evidence="4" id="KW-1003">Cell membrane</keyword>
<dbReference type="Gene3D" id="3.30.565.10">
    <property type="entry name" value="Histidine kinase-like ATPase, C-terminal domain"/>
    <property type="match status" value="1"/>
</dbReference>
<dbReference type="InterPro" id="IPR036097">
    <property type="entry name" value="HisK_dim/P_sf"/>
</dbReference>
<dbReference type="SMART" id="SM00304">
    <property type="entry name" value="HAMP"/>
    <property type="match status" value="1"/>
</dbReference>
<proteinExistence type="predicted"/>
<evidence type="ECO:0000256" key="4">
    <source>
        <dbReference type="ARBA" id="ARBA00022475"/>
    </source>
</evidence>
<dbReference type="SUPFAM" id="SSF158472">
    <property type="entry name" value="HAMP domain-like"/>
    <property type="match status" value="1"/>
</dbReference>
<dbReference type="InterPro" id="IPR003594">
    <property type="entry name" value="HATPase_dom"/>
</dbReference>
<dbReference type="GO" id="GO:0005524">
    <property type="term" value="F:ATP binding"/>
    <property type="evidence" value="ECO:0007669"/>
    <property type="project" value="UniProtKB-KW"/>
</dbReference>
<keyword evidence="18" id="KW-1185">Reference proteome</keyword>
<dbReference type="InterPro" id="IPR050398">
    <property type="entry name" value="HssS/ArlS-like"/>
</dbReference>
<dbReference type="InterPro" id="IPR004358">
    <property type="entry name" value="Sig_transdc_His_kin-like_C"/>
</dbReference>
<dbReference type="Proteomes" id="UP000245790">
    <property type="component" value="Unassembled WGS sequence"/>
</dbReference>
<keyword evidence="7 14" id="KW-0812">Transmembrane</keyword>
<dbReference type="PANTHER" id="PTHR45528:SF1">
    <property type="entry name" value="SENSOR HISTIDINE KINASE CPXA"/>
    <property type="match status" value="1"/>
</dbReference>
<keyword evidence="6" id="KW-0808">Transferase</keyword>
<keyword evidence="5" id="KW-0597">Phosphoprotein</keyword>
<evidence type="ECO:0000256" key="2">
    <source>
        <dbReference type="ARBA" id="ARBA00004651"/>
    </source>
</evidence>
<feature type="transmembrane region" description="Helical" evidence="14">
    <location>
        <begin position="161"/>
        <end position="182"/>
    </location>
</feature>
<evidence type="ECO:0000256" key="8">
    <source>
        <dbReference type="ARBA" id="ARBA00022741"/>
    </source>
</evidence>
<dbReference type="InterPro" id="IPR003661">
    <property type="entry name" value="HisK_dim/P_dom"/>
</dbReference>
<sequence length="468" mass="52986">MALMVVATFFSWMLSRDGINFHKADRNIVAVMDKLAYVLESDMPKPRKKRVVKKLLNSFAPPMFRDRHPSDNPFKPYYLIDEQLKDRNNELAPEAAIALIKHKHHKKKGYSPVKIAIQGDLIFIGPKPVLIDGKTYQLFIAQHIGRFKGRMLLHILHSVSWWQFVVYFLLSGILCFGLAWSLTRPIKVLQSASRKIANGEPTSAKQKMGQRRDEFYHLADDFDKMSSKILNTINSQKQLLSDVSHELRSPLTRIQITLGLLDKELGNGEGKHIERIERECQRMDEMIGQLLNIAALERGQVYEEEQTIQLNQLIDDILKDASFEATEKQIAFEINKAVDGESFEYEKNSMALTGYYHLLYSAIENIVRNAIRYSPEKGTVNISLTQQGNEAVIAIADQGEGVDQTDLDNIFKPFFRTDQARAREQGGAGLGLAISCRAIKAHGGRISAEINHPHGLLVVIQLPLLKQG</sequence>